<evidence type="ECO:0000313" key="2">
    <source>
        <dbReference type="EMBL" id="WGZ95728.1"/>
    </source>
</evidence>
<reference evidence="2" key="2">
    <citation type="submission" date="2023-04" db="EMBL/GenBank/DDBJ databases">
        <authorList>
            <person name="Beletskiy A.V."/>
            <person name="Mardanov A.V."/>
            <person name="Ravin N.V."/>
        </authorList>
    </citation>
    <scope>NUCLEOTIDE SEQUENCE</scope>
    <source>
        <strain evidence="2">GKL-02</strain>
    </source>
</reference>
<sequence length="150" mass="17215">MKWTWRSSTSHTRRRLTFDRNYASYELLAELTQQQRAFAIRCSAASFATARAMLKGEGADSQIQGAIPPALGHYTQHRQTVNRGMAFNIIKNQAFDLLNSSISSHKLLKKMTALFLQSPNADRKGRNPPRQQSSAHRLLNYHKRKKKHCF</sequence>
<organism evidence="2">
    <name type="scientific">Candidatus Thiothrix putei</name>
    <dbReference type="NCBI Taxonomy" id="3080811"/>
    <lineage>
        <taxon>Bacteria</taxon>
        <taxon>Pseudomonadati</taxon>
        <taxon>Pseudomonadota</taxon>
        <taxon>Gammaproteobacteria</taxon>
        <taxon>Thiotrichales</taxon>
        <taxon>Thiotrichaceae</taxon>
        <taxon>Thiothrix</taxon>
    </lineage>
</organism>
<gene>
    <name evidence="2" type="ORF">QJT81_07000</name>
</gene>
<name>A0AA95HGZ9_9GAMM</name>
<dbReference type="AlphaFoldDB" id="A0AA95HGZ9"/>
<dbReference type="KEGG" id="tput:QJT81_07000"/>
<protein>
    <submittedName>
        <fullName evidence="2">Uncharacterized protein</fullName>
    </submittedName>
</protein>
<feature type="region of interest" description="Disordered" evidence="1">
    <location>
        <begin position="118"/>
        <end position="150"/>
    </location>
</feature>
<evidence type="ECO:0000256" key="1">
    <source>
        <dbReference type="SAM" id="MobiDB-lite"/>
    </source>
</evidence>
<feature type="compositionally biased region" description="Basic residues" evidence="1">
    <location>
        <begin position="139"/>
        <end position="150"/>
    </location>
</feature>
<accession>A0AA95HGZ9</accession>
<dbReference type="Proteomes" id="UP001301326">
    <property type="component" value="Chromosome"/>
</dbReference>
<proteinExistence type="predicted"/>
<reference evidence="2" key="1">
    <citation type="journal article" date="2023" name="Int. J. Mol. Sci.">
        <title>Metagenomics Revealed a New Genus 'Candidatus Thiocaldithrix dubininis' gen. nov., sp. nov. and a New Species 'Candidatus Thiothrix putei' sp. nov. in the Family Thiotrichaceae, Some Members of Which Have Traits of Both Na+- and H+-Motive Energetics.</title>
        <authorList>
            <person name="Ravin N.V."/>
            <person name="Muntyan M.S."/>
            <person name="Smolyakov D.D."/>
            <person name="Rudenko T.S."/>
            <person name="Beletsky A.V."/>
            <person name="Mardanov A.V."/>
            <person name="Grabovich M.Y."/>
        </authorList>
    </citation>
    <scope>NUCLEOTIDE SEQUENCE</scope>
    <source>
        <strain evidence="2">GKL-02</strain>
    </source>
</reference>
<dbReference type="EMBL" id="CP124756">
    <property type="protein sequence ID" value="WGZ95728.1"/>
    <property type="molecule type" value="Genomic_DNA"/>
</dbReference>